<dbReference type="RefSeq" id="WP_044382530.1">
    <property type="nucleotide sequence ID" value="NZ_CP010849.1"/>
</dbReference>
<sequence>MPESGQTWQKAFKAEPIEASHVRLWIVGRVTHPDAPLVAHELYVAVLGSGAPVVEMTLSTADTRIRITAEGPDPLPLLYSHGPGWAIVKGIATRTGLTTDECGLWAQIGSAK</sequence>
<reference evidence="1 2" key="1">
    <citation type="submission" date="2015-02" db="EMBL/GenBank/DDBJ databases">
        <title>Genome sequence of thermotolerant Streptomyces cyaneogriseus subsp. Noncyanogenus NMWT1, the producer of nematocidal antibiotics nemadectin.</title>
        <authorList>
            <person name="Wang H."/>
            <person name="Li C."/>
            <person name="Xiang W."/>
            <person name="Wang X."/>
        </authorList>
    </citation>
    <scope>NUCLEOTIDE SEQUENCE [LARGE SCALE GENOMIC DNA]</scope>
    <source>
        <strain evidence="1 2">NMWT 1</strain>
    </source>
</reference>
<dbReference type="EMBL" id="CP010849">
    <property type="protein sequence ID" value="AJP02722.1"/>
    <property type="molecule type" value="Genomic_DNA"/>
</dbReference>
<organism evidence="1 2">
    <name type="scientific">Streptomyces cyaneogriseus subsp. noncyanogenus</name>
    <dbReference type="NCBI Taxonomy" id="477245"/>
    <lineage>
        <taxon>Bacteria</taxon>
        <taxon>Bacillati</taxon>
        <taxon>Actinomycetota</taxon>
        <taxon>Actinomycetes</taxon>
        <taxon>Kitasatosporales</taxon>
        <taxon>Streptomycetaceae</taxon>
        <taxon>Streptomyces</taxon>
    </lineage>
</organism>
<dbReference type="AlphaFoldDB" id="A0A0C5FRQ2"/>
<dbReference type="KEGG" id="scw:TU94_15755"/>
<proteinExistence type="predicted"/>
<protein>
    <submittedName>
        <fullName evidence="1">Uncharacterized protein</fullName>
    </submittedName>
</protein>
<dbReference type="Proteomes" id="UP000032234">
    <property type="component" value="Chromosome"/>
</dbReference>
<dbReference type="HOGENOM" id="CLU_2144367_0_0_11"/>
<dbReference type="OrthoDB" id="4209099at2"/>
<gene>
    <name evidence="1" type="ORF">TU94_15755</name>
</gene>
<evidence type="ECO:0000313" key="2">
    <source>
        <dbReference type="Proteomes" id="UP000032234"/>
    </source>
</evidence>
<name>A0A0C5FRQ2_9ACTN</name>
<evidence type="ECO:0000313" key="1">
    <source>
        <dbReference type="EMBL" id="AJP02722.1"/>
    </source>
</evidence>
<keyword evidence="2" id="KW-1185">Reference proteome</keyword>
<dbReference type="PATRIC" id="fig|477245.3.peg.3336"/>
<accession>A0A0C5FRQ2</accession>